<dbReference type="STRING" id="1122159.SAMN02745246_01950"/>
<gene>
    <name evidence="1" type="ORF">DSL99_1707</name>
</gene>
<dbReference type="Proteomes" id="UP000290608">
    <property type="component" value="Unassembled WGS sequence"/>
</dbReference>
<reference evidence="1 2" key="1">
    <citation type="submission" date="2018-07" db="EMBL/GenBank/DDBJ databases">
        <title>Leeuwenhoekiella genomics.</title>
        <authorList>
            <person name="Tahon G."/>
            <person name="Willems A."/>
        </authorList>
    </citation>
    <scope>NUCLEOTIDE SEQUENCE [LARGE SCALE GENOMIC DNA]</scope>
    <source>
        <strain evidence="1 2">LMG 1345</strain>
    </source>
</reference>
<sequence>MSKPLRILLVDDKKDYCESLSGVARHNNIQLEYKLDWETGFELLRNDPTIEFVILDGKGKIEADQETEKDNFVIRAMRDIDTYSTQIGKHIPYCVNTGFIDRFEALEDNVKIFEKKDSDRDLMFKYIAEQIAISNYRTARIDFEEAFVAFDKGIISRDFESILVSIINAYKDRDYRKVNLNAQRDFLEGIFISLNREIPCIPPALFKGNGLPNHESCTRFMEDRNANGHKLNKGVPQEIKSAFRKLKESTNGYSHLSDEDIVKTPFRANIHLIMEILEWLPEFVETNYNNHI</sequence>
<accession>A0A4Q0PM53</accession>
<dbReference type="EMBL" id="QOVL01000007">
    <property type="protein sequence ID" value="RXG30665.1"/>
    <property type="molecule type" value="Genomic_DNA"/>
</dbReference>
<evidence type="ECO:0000313" key="1">
    <source>
        <dbReference type="EMBL" id="RXG30665.1"/>
    </source>
</evidence>
<evidence type="ECO:0000313" key="2">
    <source>
        <dbReference type="Proteomes" id="UP000290608"/>
    </source>
</evidence>
<organism evidence="1 2">
    <name type="scientific">Leeuwenhoekiella marinoflava</name>
    <dbReference type="NCBI Taxonomy" id="988"/>
    <lineage>
        <taxon>Bacteria</taxon>
        <taxon>Pseudomonadati</taxon>
        <taxon>Bacteroidota</taxon>
        <taxon>Flavobacteriia</taxon>
        <taxon>Flavobacteriales</taxon>
        <taxon>Flavobacteriaceae</taxon>
        <taxon>Leeuwenhoekiella</taxon>
    </lineage>
</organism>
<dbReference type="RefSeq" id="WP_073099029.1">
    <property type="nucleotide sequence ID" value="NZ_QOVL01000007.1"/>
</dbReference>
<name>A0A4Q0PM53_9FLAO</name>
<comment type="caution">
    <text evidence="1">The sequence shown here is derived from an EMBL/GenBank/DDBJ whole genome shotgun (WGS) entry which is preliminary data.</text>
</comment>
<proteinExistence type="predicted"/>
<protein>
    <submittedName>
        <fullName evidence="1">Uncharacterized protein</fullName>
    </submittedName>
</protein>
<dbReference type="AlphaFoldDB" id="A0A4Q0PM53"/>